<evidence type="ECO:0000259" key="1">
    <source>
        <dbReference type="Pfam" id="PF01738"/>
    </source>
</evidence>
<dbReference type="PANTHER" id="PTHR46623:SF6">
    <property type="entry name" value="ALPHA_BETA-HYDROLASES SUPERFAMILY PROTEIN"/>
    <property type="match status" value="1"/>
</dbReference>
<protein>
    <recommendedName>
        <fullName evidence="1">Dienelactone hydrolase domain-containing protein</fullName>
    </recommendedName>
</protein>
<dbReference type="InterPro" id="IPR029058">
    <property type="entry name" value="AB_hydrolase_fold"/>
</dbReference>
<reference evidence="2" key="1">
    <citation type="journal article" date="2014" name="Int. J. Syst. Evol. Microbiol.">
        <title>Complete genome sequence of Corynebacterium casei LMG S-19264T (=DSM 44701T), isolated from a smear-ripened cheese.</title>
        <authorList>
            <consortium name="US DOE Joint Genome Institute (JGI-PGF)"/>
            <person name="Walter F."/>
            <person name="Albersmeier A."/>
            <person name="Kalinowski J."/>
            <person name="Ruckert C."/>
        </authorList>
    </citation>
    <scope>NUCLEOTIDE SEQUENCE</scope>
    <source>
        <strain evidence="2">CGMCC 1.15322</strain>
    </source>
</reference>
<dbReference type="Pfam" id="PF01738">
    <property type="entry name" value="DLH"/>
    <property type="match status" value="1"/>
</dbReference>
<organism evidence="2 3">
    <name type="scientific">Polaromonas eurypsychrophila</name>
    <dbReference type="NCBI Taxonomy" id="1614635"/>
    <lineage>
        <taxon>Bacteria</taxon>
        <taxon>Pseudomonadati</taxon>
        <taxon>Pseudomonadota</taxon>
        <taxon>Betaproteobacteria</taxon>
        <taxon>Burkholderiales</taxon>
        <taxon>Comamonadaceae</taxon>
        <taxon>Polaromonas</taxon>
    </lineage>
</organism>
<dbReference type="InterPro" id="IPR002925">
    <property type="entry name" value="Dienelactn_hydro"/>
</dbReference>
<keyword evidence="3" id="KW-1185">Reference proteome</keyword>
<name>A0A916WBI2_9BURK</name>
<dbReference type="InterPro" id="IPR051049">
    <property type="entry name" value="Dienelactone_hydrolase-like"/>
</dbReference>
<sequence>MTPTCAGTVNASGVLNPGYQAMGINGSQRLNVLVIDHFSSRGRHQDCGAGAGVKVSENDRLNDVLGAYEMLAKRNDIDPSRIAYTGFGGASPILALQKSTLKKLNGQPGFAAAVAFYPICNELPHRLYDAYAPLLILHGEADNWNPIRTCRNLAEQQSAAPQTGKVELVGYPGAHHAFTVLNTPTGNWPGTNFTVGSDPAARADAFMRSREFIDKALATDVVEKN</sequence>
<dbReference type="Proteomes" id="UP000620596">
    <property type="component" value="Unassembled WGS sequence"/>
</dbReference>
<evidence type="ECO:0000313" key="3">
    <source>
        <dbReference type="Proteomes" id="UP000620596"/>
    </source>
</evidence>
<proteinExistence type="predicted"/>
<evidence type="ECO:0000313" key="2">
    <source>
        <dbReference type="EMBL" id="GGA84215.1"/>
    </source>
</evidence>
<feature type="domain" description="Dienelactone hydrolase" evidence="1">
    <location>
        <begin position="57"/>
        <end position="215"/>
    </location>
</feature>
<reference evidence="2" key="2">
    <citation type="submission" date="2020-09" db="EMBL/GenBank/DDBJ databases">
        <authorList>
            <person name="Sun Q."/>
            <person name="Zhou Y."/>
        </authorList>
    </citation>
    <scope>NUCLEOTIDE SEQUENCE</scope>
    <source>
        <strain evidence="2">CGMCC 1.15322</strain>
    </source>
</reference>
<dbReference type="SUPFAM" id="SSF53474">
    <property type="entry name" value="alpha/beta-Hydrolases"/>
    <property type="match status" value="1"/>
</dbReference>
<dbReference type="EMBL" id="BMIG01000001">
    <property type="protein sequence ID" value="GGA84215.1"/>
    <property type="molecule type" value="Genomic_DNA"/>
</dbReference>
<gene>
    <name evidence="2" type="ORF">GCM10011496_00870</name>
</gene>
<comment type="caution">
    <text evidence="2">The sequence shown here is derived from an EMBL/GenBank/DDBJ whole genome shotgun (WGS) entry which is preliminary data.</text>
</comment>
<dbReference type="AlphaFoldDB" id="A0A916WBI2"/>
<dbReference type="GO" id="GO:0016787">
    <property type="term" value="F:hydrolase activity"/>
    <property type="evidence" value="ECO:0007669"/>
    <property type="project" value="InterPro"/>
</dbReference>
<dbReference type="PANTHER" id="PTHR46623">
    <property type="entry name" value="CARBOXYMETHYLENEBUTENOLIDASE-RELATED"/>
    <property type="match status" value="1"/>
</dbReference>
<accession>A0A916WBI2</accession>
<dbReference type="Gene3D" id="3.40.50.1820">
    <property type="entry name" value="alpha/beta hydrolase"/>
    <property type="match status" value="1"/>
</dbReference>